<dbReference type="Gene3D" id="3.40.50.620">
    <property type="entry name" value="HUPs"/>
    <property type="match status" value="2"/>
</dbReference>
<keyword evidence="7" id="KW-1185">Reference proteome</keyword>
<evidence type="ECO:0000256" key="4">
    <source>
        <dbReference type="SAM" id="MobiDB-lite"/>
    </source>
</evidence>
<reference evidence="6 7" key="1">
    <citation type="submission" date="2016-10" db="EMBL/GenBank/DDBJ databases">
        <authorList>
            <person name="de Groot N.N."/>
        </authorList>
    </citation>
    <scope>NUCLEOTIDE SEQUENCE [LARGE SCALE GENOMIC DNA]</scope>
    <source>
        <strain evidence="6 7">CGMCC 4.6945</strain>
    </source>
</reference>
<dbReference type="InterPro" id="IPR006015">
    <property type="entry name" value="Universal_stress_UspA"/>
</dbReference>
<feature type="region of interest" description="Disordered" evidence="4">
    <location>
        <begin position="151"/>
        <end position="207"/>
    </location>
</feature>
<dbReference type="GO" id="GO:0005524">
    <property type="term" value="F:ATP binding"/>
    <property type="evidence" value="ECO:0007669"/>
    <property type="project" value="UniProtKB-KW"/>
</dbReference>
<evidence type="ECO:0000256" key="3">
    <source>
        <dbReference type="ARBA" id="ARBA00022840"/>
    </source>
</evidence>
<feature type="domain" description="UspA" evidence="5">
    <location>
        <begin position="237"/>
        <end position="374"/>
    </location>
</feature>
<dbReference type="PRINTS" id="PR01438">
    <property type="entry name" value="UNVRSLSTRESS"/>
</dbReference>
<evidence type="ECO:0000259" key="5">
    <source>
        <dbReference type="Pfam" id="PF00582"/>
    </source>
</evidence>
<dbReference type="EMBL" id="FOKA01000020">
    <property type="protein sequence ID" value="SFB39234.1"/>
    <property type="molecule type" value="Genomic_DNA"/>
</dbReference>
<dbReference type="PANTHER" id="PTHR46268:SF27">
    <property type="entry name" value="UNIVERSAL STRESS PROTEIN RV2623"/>
    <property type="match status" value="1"/>
</dbReference>
<accession>A0A1I1AMI5</accession>
<dbReference type="SUPFAM" id="SSF52402">
    <property type="entry name" value="Adenine nucleotide alpha hydrolases-like"/>
    <property type="match status" value="2"/>
</dbReference>
<dbReference type="InterPro" id="IPR014729">
    <property type="entry name" value="Rossmann-like_a/b/a_fold"/>
</dbReference>
<dbReference type="InterPro" id="IPR006016">
    <property type="entry name" value="UspA"/>
</dbReference>
<organism evidence="6 7">
    <name type="scientific">Cellulomonas marina</name>
    <dbReference type="NCBI Taxonomy" id="988821"/>
    <lineage>
        <taxon>Bacteria</taxon>
        <taxon>Bacillati</taxon>
        <taxon>Actinomycetota</taxon>
        <taxon>Actinomycetes</taxon>
        <taxon>Micrococcales</taxon>
        <taxon>Cellulomonadaceae</taxon>
        <taxon>Cellulomonas</taxon>
    </lineage>
</organism>
<sequence>MGRDSTVLVGVDGSAPSRRALGWAVQQAHRHGWSLRLVCTYALPSFATAALDGGYAYVDDSAIRDGARAVLDEALAHVGDEGLEVTGELATGDAAGVLVGLSKEVALTVVGTRGRGGFADRLLGTVSSALPAHAHAPTVVVPLRGEVPREPEDAVGGLFGPTAPGPAPVRTPTTTPAPTVGTAGTLRPTSGATPVVDEPSAPLGAGPAAAGASALAGFSVPWSDGRSAAASALRPVRSVVVGVDGSRQAERALRYAAREAEVWGAQLTAVAAVPLAAANGVLAWLPAVVDQEQILADSRAQLDAVVDRVLGDRPGLAVRRIVLDGTGAQLLTEFSTATDLVVVGSRGRGGFRGLLLGSTSQAVLHHARCPVMVVTDRSDDVPPF</sequence>
<dbReference type="PANTHER" id="PTHR46268">
    <property type="entry name" value="STRESS RESPONSE PROTEIN NHAX"/>
    <property type="match status" value="1"/>
</dbReference>
<dbReference type="Proteomes" id="UP000199012">
    <property type="component" value="Unassembled WGS sequence"/>
</dbReference>
<evidence type="ECO:0000313" key="7">
    <source>
        <dbReference type="Proteomes" id="UP000199012"/>
    </source>
</evidence>
<evidence type="ECO:0000313" key="6">
    <source>
        <dbReference type="EMBL" id="SFB39234.1"/>
    </source>
</evidence>
<keyword evidence="3" id="KW-0067">ATP-binding</keyword>
<dbReference type="OrthoDB" id="267918at2"/>
<feature type="compositionally biased region" description="Low complexity" evidence="4">
    <location>
        <begin position="170"/>
        <end position="185"/>
    </location>
</feature>
<dbReference type="STRING" id="988821.SAMN05421867_12033"/>
<dbReference type="AlphaFoldDB" id="A0A1I1AMI5"/>
<proteinExistence type="inferred from homology"/>
<evidence type="ECO:0000256" key="1">
    <source>
        <dbReference type="ARBA" id="ARBA00008791"/>
    </source>
</evidence>
<keyword evidence="2" id="KW-0547">Nucleotide-binding</keyword>
<dbReference type="Pfam" id="PF00582">
    <property type="entry name" value="Usp"/>
    <property type="match status" value="2"/>
</dbReference>
<name>A0A1I1AMI5_9CELL</name>
<dbReference type="RefSeq" id="WP_090034739.1">
    <property type="nucleotide sequence ID" value="NZ_BONM01000033.1"/>
</dbReference>
<gene>
    <name evidence="6" type="ORF">SAMN05421867_12033</name>
</gene>
<comment type="similarity">
    <text evidence="1">Belongs to the universal stress protein A family.</text>
</comment>
<protein>
    <submittedName>
        <fullName evidence="6">Nucleotide-binding universal stress protein, UspA family</fullName>
    </submittedName>
</protein>
<evidence type="ECO:0000256" key="2">
    <source>
        <dbReference type="ARBA" id="ARBA00022741"/>
    </source>
</evidence>
<feature type="domain" description="UspA" evidence="5">
    <location>
        <begin position="6"/>
        <end position="142"/>
    </location>
</feature>